<dbReference type="EMBL" id="JAXQNO010000021">
    <property type="protein sequence ID" value="KAK4768749.1"/>
    <property type="molecule type" value="Genomic_DNA"/>
</dbReference>
<proteinExistence type="predicted"/>
<sequence>MLLPDGMWVTTTATDSTSAHEGKLKRKKTFAELKEEESLLLKERVHLKSKLATLNAMLEKERTMNQTLKRMKLSLNTTKRKQTGKATGSGTPVPSMDKLMMSSTGEEDKSLTLLPQAAVHNYTTSDVPREPSPVEKRDTYCFLPDLNLMPSEDDLCW</sequence>
<comment type="caution">
    <text evidence="2">The sequence shown here is derived from an EMBL/GenBank/DDBJ whole genome shotgun (WGS) entry which is preliminary data.</text>
</comment>
<evidence type="ECO:0000313" key="2">
    <source>
        <dbReference type="EMBL" id="KAK4768749.1"/>
    </source>
</evidence>
<dbReference type="AlphaFoldDB" id="A0AAN7KPS5"/>
<evidence type="ECO:0000313" key="3">
    <source>
        <dbReference type="Proteomes" id="UP001346149"/>
    </source>
</evidence>
<name>A0AAN7KPS5_TRANT</name>
<accession>A0AAN7KPS5</accession>
<feature type="region of interest" description="Disordered" evidence="1">
    <location>
        <begin position="74"/>
        <end position="106"/>
    </location>
</feature>
<keyword evidence="3" id="KW-1185">Reference proteome</keyword>
<dbReference type="Proteomes" id="UP001346149">
    <property type="component" value="Unassembled WGS sequence"/>
</dbReference>
<evidence type="ECO:0000256" key="1">
    <source>
        <dbReference type="SAM" id="MobiDB-lite"/>
    </source>
</evidence>
<reference evidence="2 3" key="1">
    <citation type="journal article" date="2023" name="Hortic Res">
        <title>Pangenome of water caltrop reveals structural variations and asymmetric subgenome divergence after allopolyploidization.</title>
        <authorList>
            <person name="Zhang X."/>
            <person name="Chen Y."/>
            <person name="Wang L."/>
            <person name="Yuan Y."/>
            <person name="Fang M."/>
            <person name="Shi L."/>
            <person name="Lu R."/>
            <person name="Comes H.P."/>
            <person name="Ma Y."/>
            <person name="Chen Y."/>
            <person name="Huang G."/>
            <person name="Zhou Y."/>
            <person name="Zheng Z."/>
            <person name="Qiu Y."/>
        </authorList>
    </citation>
    <scope>NUCLEOTIDE SEQUENCE [LARGE SCALE GENOMIC DNA]</scope>
    <source>
        <strain evidence="2">F231</strain>
    </source>
</reference>
<organism evidence="2 3">
    <name type="scientific">Trapa natans</name>
    <name type="common">Water chestnut</name>
    <dbReference type="NCBI Taxonomy" id="22666"/>
    <lineage>
        <taxon>Eukaryota</taxon>
        <taxon>Viridiplantae</taxon>
        <taxon>Streptophyta</taxon>
        <taxon>Embryophyta</taxon>
        <taxon>Tracheophyta</taxon>
        <taxon>Spermatophyta</taxon>
        <taxon>Magnoliopsida</taxon>
        <taxon>eudicotyledons</taxon>
        <taxon>Gunneridae</taxon>
        <taxon>Pentapetalae</taxon>
        <taxon>rosids</taxon>
        <taxon>malvids</taxon>
        <taxon>Myrtales</taxon>
        <taxon>Lythraceae</taxon>
        <taxon>Trapa</taxon>
    </lineage>
</organism>
<protein>
    <submittedName>
        <fullName evidence="2">Uncharacterized protein</fullName>
    </submittedName>
</protein>
<dbReference type="PANTHER" id="PTHR35099:SF2">
    <property type="entry name" value="OS02G0182700 PROTEIN"/>
    <property type="match status" value="1"/>
</dbReference>
<dbReference type="PANTHER" id="PTHR35099">
    <property type="entry name" value="OS02G0182700 PROTEIN"/>
    <property type="match status" value="1"/>
</dbReference>
<gene>
    <name evidence="2" type="ORF">SAY86_026899</name>
</gene>